<comment type="caution">
    <text evidence="1">The sequence shown here is derived from an EMBL/GenBank/DDBJ whole genome shotgun (WGS) entry which is preliminary data.</text>
</comment>
<gene>
    <name evidence="1" type="ORF">CNMCM6805_000373</name>
</gene>
<sequence>MGTDRALAAPPDAIAKAKALVKDAIAKAAVHNKASLDNPPGNQYKLKPGTKIRNCRYQPPEIQPALPLFNVTEEITDTPPLLAEYNAAAELNATVTVKRDYSHINVLHGRQQKERRAGTWWMGNKEHCGSWPWGKYSSYQVVLDATDRKWATDGAANNGHSDSLDVIAYDEVSQISVTARLSVYSGIPVIRSTVTICNKSQEDIVVDQLSSPIVGALCKKPISCWLEHTLSTPTNSWFRKAQWRDESLPSAWLDDIGLSEVPAHHEASMAHHAVSNRGTFSSGTHLPVGLLMKNDSSETRLWKIESNGSWRWALGDFQEIVYLALGGPTNEEHGWKHCLPPGQLFISIPVALCHVSAPPGNAFAALTE</sequence>
<dbReference type="Proteomes" id="UP000653565">
    <property type="component" value="Unassembled WGS sequence"/>
</dbReference>
<proteinExistence type="predicted"/>
<reference evidence="1" key="2">
    <citation type="submission" date="2020-04" db="EMBL/GenBank/DDBJ databases">
        <authorList>
            <person name="Santos R.A.C."/>
            <person name="Steenwyk J.L."/>
            <person name="Rivero-Menendez O."/>
            <person name="Mead M.E."/>
            <person name="Silva L.P."/>
            <person name="Bastos R.W."/>
            <person name="Alastruey-Izquierdo A."/>
            <person name="Goldman G.H."/>
            <person name="Rokas A."/>
        </authorList>
    </citation>
    <scope>NUCLEOTIDE SEQUENCE</scope>
    <source>
        <strain evidence="1">CNM-CM6805</strain>
    </source>
</reference>
<name>A0A8H4MD56_9EURO</name>
<dbReference type="AlphaFoldDB" id="A0A8H4MD56"/>
<organism evidence="1 2">
    <name type="scientific">Aspergillus fumigatiaffinis</name>
    <dbReference type="NCBI Taxonomy" id="340414"/>
    <lineage>
        <taxon>Eukaryota</taxon>
        <taxon>Fungi</taxon>
        <taxon>Dikarya</taxon>
        <taxon>Ascomycota</taxon>
        <taxon>Pezizomycotina</taxon>
        <taxon>Eurotiomycetes</taxon>
        <taxon>Eurotiomycetidae</taxon>
        <taxon>Eurotiales</taxon>
        <taxon>Aspergillaceae</taxon>
        <taxon>Aspergillus</taxon>
        <taxon>Aspergillus subgen. Fumigati</taxon>
    </lineage>
</organism>
<evidence type="ECO:0000313" key="2">
    <source>
        <dbReference type="Proteomes" id="UP000653565"/>
    </source>
</evidence>
<dbReference type="InterPro" id="IPR038417">
    <property type="entry name" value="Alpga-gal_N_sf"/>
</dbReference>
<evidence type="ECO:0000313" key="1">
    <source>
        <dbReference type="EMBL" id="KAF4243650.1"/>
    </source>
</evidence>
<dbReference type="OrthoDB" id="5795902at2759"/>
<keyword evidence="2" id="KW-1185">Reference proteome</keyword>
<accession>A0A8H4MD56</accession>
<dbReference type="Gene3D" id="2.70.98.60">
    <property type="entry name" value="alpha-galactosidase from lactobacil brevis"/>
    <property type="match status" value="1"/>
</dbReference>
<reference evidence="1" key="1">
    <citation type="journal article" date="2020" name="bioRxiv">
        <title>Genomic and phenotypic heterogeneity of clinical isolates of the human pathogens Aspergillus fumigatus, Aspergillus lentulus and Aspergillus fumigatiaffinis.</title>
        <authorList>
            <person name="dos Santos R.A.C."/>
            <person name="Steenwyk J.L."/>
            <person name="Rivero-Menendez O."/>
            <person name="Mead M.E."/>
            <person name="Silva L.P."/>
            <person name="Bastos R.W."/>
            <person name="Alastruey-Izquierdo A."/>
            <person name="Goldman G.H."/>
            <person name="Rokas A."/>
        </authorList>
    </citation>
    <scope>NUCLEOTIDE SEQUENCE</scope>
    <source>
        <strain evidence="1">CNM-CM6805</strain>
    </source>
</reference>
<protein>
    <submittedName>
        <fullName evidence="1">Uncharacterized protein</fullName>
    </submittedName>
</protein>
<dbReference type="EMBL" id="JAAAPX010000010">
    <property type="protein sequence ID" value="KAF4243650.1"/>
    <property type="molecule type" value="Genomic_DNA"/>
</dbReference>